<evidence type="ECO:0000313" key="2">
    <source>
        <dbReference type="EMBL" id="GJT97387.1"/>
    </source>
</evidence>
<comment type="caution">
    <text evidence="2">The sequence shown here is derived from an EMBL/GenBank/DDBJ whole genome shotgun (WGS) entry which is preliminary data.</text>
</comment>
<feature type="region of interest" description="Disordered" evidence="1">
    <location>
        <begin position="425"/>
        <end position="464"/>
    </location>
</feature>
<keyword evidence="2" id="KW-0548">Nucleotidyltransferase</keyword>
<keyword evidence="2" id="KW-0695">RNA-directed DNA polymerase</keyword>
<protein>
    <submittedName>
        <fullName evidence="2">RNA-directed DNA polymerase, eukaryota</fullName>
    </submittedName>
</protein>
<dbReference type="Proteomes" id="UP001151760">
    <property type="component" value="Unassembled WGS sequence"/>
</dbReference>
<sequence length="464" mass="50902">MNPGRHVARDLSAEFIAEPTTADKLLLVEDDPDVIHVDNSSDLALSTSLNDLEIAALHIDGQSIDVDAPPDIIDVVDEDNDIIDEEDPIPHDLADSDDEDLVNLDIDDGVNMSADVARGHGGDGGGDDRPPSHHIPTGCGGCLGNRGKGTRKPNLGGRRAGRQHTRQETRNLGLKAITDKSGPVTIRFEFGDRDTLMPLGEHAAHWANYLGELVRELPLHYPSWRQVPAEQKAGIMARIGIPDSDRTYDLERIRLSRPSHISEVNWDAQIAFWNDLKNRARAAQNKQNRAKSKVVCRQGSRSIAALRDMHMESSATREYTSLIHTFFLTHTVNGVFLNPKDKALYATGLGSNTETGVPYTEDEIMGHTPRVGRVLPGQGTVIPPPPPCTHTSNVIKLKKREKVLTRQVNMFMKLFRSDDKFSQMLTQLESQPEIGGGSGSGGRGDDEQGDDEDDGEDGEDEDDS</sequence>
<reference evidence="2" key="1">
    <citation type="journal article" date="2022" name="Int. J. Mol. Sci.">
        <title>Draft Genome of Tanacetum Coccineum: Genomic Comparison of Closely Related Tanacetum-Family Plants.</title>
        <authorList>
            <person name="Yamashiro T."/>
            <person name="Shiraishi A."/>
            <person name="Nakayama K."/>
            <person name="Satake H."/>
        </authorList>
    </citation>
    <scope>NUCLEOTIDE SEQUENCE</scope>
</reference>
<gene>
    <name evidence="2" type="ORF">Tco_1092905</name>
</gene>
<proteinExistence type="predicted"/>
<evidence type="ECO:0000256" key="1">
    <source>
        <dbReference type="SAM" id="MobiDB-lite"/>
    </source>
</evidence>
<accession>A0ABQ5IDL8</accession>
<reference evidence="2" key="2">
    <citation type="submission" date="2022-01" db="EMBL/GenBank/DDBJ databases">
        <authorList>
            <person name="Yamashiro T."/>
            <person name="Shiraishi A."/>
            <person name="Satake H."/>
            <person name="Nakayama K."/>
        </authorList>
    </citation>
    <scope>NUCLEOTIDE SEQUENCE</scope>
</reference>
<keyword evidence="3" id="KW-1185">Reference proteome</keyword>
<feature type="compositionally biased region" description="Acidic residues" evidence="1">
    <location>
        <begin position="447"/>
        <end position="464"/>
    </location>
</feature>
<organism evidence="2 3">
    <name type="scientific">Tanacetum coccineum</name>
    <dbReference type="NCBI Taxonomy" id="301880"/>
    <lineage>
        <taxon>Eukaryota</taxon>
        <taxon>Viridiplantae</taxon>
        <taxon>Streptophyta</taxon>
        <taxon>Embryophyta</taxon>
        <taxon>Tracheophyta</taxon>
        <taxon>Spermatophyta</taxon>
        <taxon>Magnoliopsida</taxon>
        <taxon>eudicotyledons</taxon>
        <taxon>Gunneridae</taxon>
        <taxon>Pentapetalae</taxon>
        <taxon>asterids</taxon>
        <taxon>campanulids</taxon>
        <taxon>Asterales</taxon>
        <taxon>Asteraceae</taxon>
        <taxon>Asteroideae</taxon>
        <taxon>Anthemideae</taxon>
        <taxon>Anthemidinae</taxon>
        <taxon>Tanacetum</taxon>
    </lineage>
</organism>
<name>A0ABQ5IDL8_9ASTR</name>
<dbReference type="GO" id="GO:0003964">
    <property type="term" value="F:RNA-directed DNA polymerase activity"/>
    <property type="evidence" value="ECO:0007669"/>
    <property type="project" value="UniProtKB-KW"/>
</dbReference>
<dbReference type="EMBL" id="BQNB010020574">
    <property type="protein sequence ID" value="GJT97387.1"/>
    <property type="molecule type" value="Genomic_DNA"/>
</dbReference>
<feature type="region of interest" description="Disordered" evidence="1">
    <location>
        <begin position="116"/>
        <end position="168"/>
    </location>
</feature>
<keyword evidence="2" id="KW-0808">Transferase</keyword>
<feature type="compositionally biased region" description="Gly residues" evidence="1">
    <location>
        <begin position="138"/>
        <end position="147"/>
    </location>
</feature>
<evidence type="ECO:0000313" key="3">
    <source>
        <dbReference type="Proteomes" id="UP001151760"/>
    </source>
</evidence>
<feature type="compositionally biased region" description="Basic and acidic residues" evidence="1">
    <location>
        <begin position="117"/>
        <end position="131"/>
    </location>
</feature>